<feature type="compositionally biased region" description="Basic and acidic residues" evidence="1">
    <location>
        <begin position="425"/>
        <end position="434"/>
    </location>
</feature>
<comment type="caution">
    <text evidence="3">The sequence shown here is derived from an EMBL/GenBank/DDBJ whole genome shotgun (WGS) entry which is preliminary data.</text>
</comment>
<feature type="region of interest" description="Disordered" evidence="1">
    <location>
        <begin position="353"/>
        <end position="384"/>
    </location>
</feature>
<name>A0AAV1YX49_9ARAC</name>
<dbReference type="SMART" id="SM00228">
    <property type="entry name" value="PDZ"/>
    <property type="match status" value="2"/>
</dbReference>
<feature type="compositionally biased region" description="Polar residues" evidence="1">
    <location>
        <begin position="576"/>
        <end position="590"/>
    </location>
</feature>
<sequence>MRLFKKSSVSPPQLLRLSILEEGSDANPSTAAPGLRLSLPSCFSECNIDELMAYTETPKTRRGFPFPWLNRKHNAPKKYAVNPSHIDTDESGSTLIRSAVSQLSLNDYSSHHQWPKTFKTFRKSPQVPSHHHSRIHYHDEIPYNSEAFPSSESLNNNNYLNNNNVISNDPNSMMYRSVSTSALFDDPKQLFRSVEIDVTSNNNNNVPTFSAPPSPLECFLMPLKTSSSCEELIDPHEDGAPEGGSCGQKAAVSQQLGTVLEEEVFLDRGVPADFDRHASNANGDTESLASSIQHRSDESGYESDGTKNSNDENAVAIQDSIGTIKKPISLSKECNSLDTNVQKFTALFHRLTSGHTSVDSKKDDPNTFSNNNKASSKSYEARSLRLRTPTMLSNFVQRHTSKDHTPSATPSGTKSTKVLPSSKSSSEDTKKENRNGASRLGQFKAWTLDRKMLRSRWKKTALPEDKLDINISTRRSSIFQSSLFPNSVEDSPITPHQLETKSLPSLSSVSSSSSELLCDSPLNNDSSLPNCGGLNYQIRLKKAGYKSASTTNNARRRLWLQSQLSTSDSEDILSPESVSSNKSFVTTPTCSKDPPRRLPSQLDMHELISVDLEKDEHGELGIYITGCTDAEKNVLGYIIMDLEKDGPAERSGKLLRGDELLIVNGQQLQGVGLEEARRLLRVPESEMHLLLARELPEDLCFKDDASRLQNTLPPVPELHESNVQTSNVSKLRHWQTDVSTYSKSDNRLSHPDLPPKSGIDNERMGSNGICTLPRRPKSSQLSLHTVVFEKGPGRKSLGFSIVGGKDSPKGELGFYVKTIFVNGQAAETGSLKEGDEIYTLNGQPLQGLSHSEAIAAFKKIKQGPVVLHIGRRTNKKSTSSSESSSKLESSNSKSCSTLDNI</sequence>
<dbReference type="CDD" id="cd06759">
    <property type="entry name" value="PDZ3_PDZD2-PDZ1_hPro-IL-16-like"/>
    <property type="match status" value="1"/>
</dbReference>
<feature type="domain" description="PDZ" evidence="2">
    <location>
        <begin position="785"/>
        <end position="859"/>
    </location>
</feature>
<evidence type="ECO:0000313" key="4">
    <source>
        <dbReference type="Proteomes" id="UP001497382"/>
    </source>
</evidence>
<feature type="compositionally biased region" description="Low complexity" evidence="1">
    <location>
        <begin position="876"/>
        <end position="901"/>
    </location>
</feature>
<evidence type="ECO:0000256" key="1">
    <source>
        <dbReference type="SAM" id="MobiDB-lite"/>
    </source>
</evidence>
<feature type="compositionally biased region" description="Low complexity" evidence="1">
    <location>
        <begin position="414"/>
        <end position="424"/>
    </location>
</feature>
<dbReference type="Pfam" id="PF00595">
    <property type="entry name" value="PDZ"/>
    <property type="match status" value="2"/>
</dbReference>
<dbReference type="EMBL" id="CAXIEN010000008">
    <property type="protein sequence ID" value="CAL1263383.1"/>
    <property type="molecule type" value="Genomic_DNA"/>
</dbReference>
<evidence type="ECO:0000259" key="2">
    <source>
        <dbReference type="PROSITE" id="PS50106"/>
    </source>
</evidence>
<dbReference type="SUPFAM" id="SSF50156">
    <property type="entry name" value="PDZ domain-like"/>
    <property type="match status" value="2"/>
</dbReference>
<feature type="region of interest" description="Disordered" evidence="1">
    <location>
        <begin position="570"/>
        <end position="599"/>
    </location>
</feature>
<gene>
    <name evidence="3" type="ORF">LARSCL_LOCUS1468</name>
</gene>
<feature type="region of interest" description="Disordered" evidence="1">
    <location>
        <begin position="870"/>
        <end position="901"/>
    </location>
</feature>
<feature type="region of interest" description="Disordered" evidence="1">
    <location>
        <begin position="276"/>
        <end position="312"/>
    </location>
</feature>
<protein>
    <recommendedName>
        <fullName evidence="2">PDZ domain-containing protein</fullName>
    </recommendedName>
</protein>
<keyword evidence="4" id="KW-1185">Reference proteome</keyword>
<dbReference type="Proteomes" id="UP001497382">
    <property type="component" value="Unassembled WGS sequence"/>
</dbReference>
<dbReference type="InterPro" id="IPR036034">
    <property type="entry name" value="PDZ_sf"/>
</dbReference>
<feature type="region of interest" description="Disordered" evidence="1">
    <location>
        <begin position="742"/>
        <end position="763"/>
    </location>
</feature>
<dbReference type="PROSITE" id="PS50106">
    <property type="entry name" value="PDZ"/>
    <property type="match status" value="2"/>
</dbReference>
<proteinExistence type="predicted"/>
<dbReference type="Gene3D" id="2.30.42.10">
    <property type="match status" value="2"/>
</dbReference>
<dbReference type="PANTHER" id="PTHR19964">
    <property type="entry name" value="MULTIPLE PDZ DOMAIN PROTEIN"/>
    <property type="match status" value="1"/>
</dbReference>
<feature type="region of interest" description="Disordered" evidence="1">
    <location>
        <begin position="397"/>
        <end position="438"/>
    </location>
</feature>
<organism evidence="3 4">
    <name type="scientific">Larinioides sclopetarius</name>
    <dbReference type="NCBI Taxonomy" id="280406"/>
    <lineage>
        <taxon>Eukaryota</taxon>
        <taxon>Metazoa</taxon>
        <taxon>Ecdysozoa</taxon>
        <taxon>Arthropoda</taxon>
        <taxon>Chelicerata</taxon>
        <taxon>Arachnida</taxon>
        <taxon>Araneae</taxon>
        <taxon>Araneomorphae</taxon>
        <taxon>Entelegynae</taxon>
        <taxon>Araneoidea</taxon>
        <taxon>Araneidae</taxon>
        <taxon>Larinioides</taxon>
    </lineage>
</organism>
<dbReference type="AlphaFoldDB" id="A0AAV1YX49"/>
<reference evidence="3 4" key="1">
    <citation type="submission" date="2024-04" db="EMBL/GenBank/DDBJ databases">
        <authorList>
            <person name="Rising A."/>
            <person name="Reimegard J."/>
            <person name="Sonavane S."/>
            <person name="Akerstrom W."/>
            <person name="Nylinder S."/>
            <person name="Hedman E."/>
            <person name="Kallberg Y."/>
        </authorList>
    </citation>
    <scope>NUCLEOTIDE SEQUENCE [LARGE SCALE GENOMIC DNA]</scope>
</reference>
<feature type="compositionally biased region" description="Polar residues" evidence="1">
    <location>
        <begin position="366"/>
        <end position="378"/>
    </location>
</feature>
<feature type="domain" description="PDZ" evidence="2">
    <location>
        <begin position="609"/>
        <end position="695"/>
    </location>
</feature>
<accession>A0AAV1YX49</accession>
<evidence type="ECO:0000313" key="3">
    <source>
        <dbReference type="EMBL" id="CAL1263383.1"/>
    </source>
</evidence>
<dbReference type="InterPro" id="IPR001478">
    <property type="entry name" value="PDZ"/>
</dbReference>
<feature type="compositionally biased region" description="Polar residues" evidence="1">
    <location>
        <begin position="279"/>
        <end position="293"/>
    </location>
</feature>
<dbReference type="InterPro" id="IPR051342">
    <property type="entry name" value="PDZ_scaffold"/>
</dbReference>
<dbReference type="PANTHER" id="PTHR19964:SF95">
    <property type="entry name" value="ARC, ISOFORM A"/>
    <property type="match status" value="1"/>
</dbReference>